<dbReference type="EMBL" id="FXSZ01000002">
    <property type="protein sequence ID" value="SMO49282.1"/>
    <property type="molecule type" value="Genomic_DNA"/>
</dbReference>
<evidence type="ECO:0000313" key="2">
    <source>
        <dbReference type="EMBL" id="SMO49282.1"/>
    </source>
</evidence>
<sequence length="162" mass="18820">MKRKIILGILVFFALIQFIRPAKNKASEIATNDIRKQYAMPANVEQSMQTACFDCHSNNTVYPWYSNIQPVAWWLQHHVNEGKEELNFSEFATYNPKKANHKLDKVIKSQQDNWMPLDSYLWIHKDAQLSQQQKDAIITWAKGVQQQIKAANPGVDFSIKKK</sequence>
<feature type="domain" description="Haem-binding" evidence="1">
    <location>
        <begin position="10"/>
        <end position="145"/>
    </location>
</feature>
<gene>
    <name evidence="2" type="ORF">SAMN06265350_102415</name>
</gene>
<accession>A0A521BQ36</accession>
<dbReference type="AlphaFoldDB" id="A0A521BQ36"/>
<dbReference type="RefSeq" id="WP_142602041.1">
    <property type="nucleotide sequence ID" value="NZ_FXSZ01000002.1"/>
</dbReference>
<evidence type="ECO:0000259" key="1">
    <source>
        <dbReference type="SMART" id="SM01235"/>
    </source>
</evidence>
<protein>
    <submittedName>
        <fullName evidence="2">Haem-binding domain-containing protein</fullName>
    </submittedName>
</protein>
<name>A0A521BQ36_9SPHI</name>
<dbReference type="SMART" id="SM01235">
    <property type="entry name" value="Haem_bd"/>
    <property type="match status" value="1"/>
</dbReference>
<dbReference type="Proteomes" id="UP000315971">
    <property type="component" value="Unassembled WGS sequence"/>
</dbReference>
<dbReference type="Pfam" id="PF14376">
    <property type="entry name" value="Haem_bd"/>
    <property type="match status" value="1"/>
</dbReference>
<keyword evidence="3" id="KW-1185">Reference proteome</keyword>
<dbReference type="OrthoDB" id="196738at2"/>
<organism evidence="2 3">
    <name type="scientific">Solitalea koreensis</name>
    <dbReference type="NCBI Taxonomy" id="543615"/>
    <lineage>
        <taxon>Bacteria</taxon>
        <taxon>Pseudomonadati</taxon>
        <taxon>Bacteroidota</taxon>
        <taxon>Sphingobacteriia</taxon>
        <taxon>Sphingobacteriales</taxon>
        <taxon>Sphingobacteriaceae</taxon>
        <taxon>Solitalea</taxon>
    </lineage>
</organism>
<evidence type="ECO:0000313" key="3">
    <source>
        <dbReference type="Proteomes" id="UP000315971"/>
    </source>
</evidence>
<dbReference type="InterPro" id="IPR025992">
    <property type="entry name" value="Haem-bd"/>
</dbReference>
<proteinExistence type="predicted"/>
<reference evidence="2 3" key="1">
    <citation type="submission" date="2017-05" db="EMBL/GenBank/DDBJ databases">
        <authorList>
            <person name="Varghese N."/>
            <person name="Submissions S."/>
        </authorList>
    </citation>
    <scope>NUCLEOTIDE SEQUENCE [LARGE SCALE GENOMIC DNA]</scope>
    <source>
        <strain evidence="2 3">DSM 21342</strain>
    </source>
</reference>